<feature type="compositionally biased region" description="Polar residues" evidence="1">
    <location>
        <begin position="136"/>
        <end position="145"/>
    </location>
</feature>
<comment type="caution">
    <text evidence="2">The sequence shown here is derived from an EMBL/GenBank/DDBJ whole genome shotgun (WGS) entry which is preliminary data.</text>
</comment>
<dbReference type="OrthoDB" id="5377012at2759"/>
<feature type="compositionally biased region" description="Polar residues" evidence="1">
    <location>
        <begin position="92"/>
        <end position="127"/>
    </location>
</feature>
<evidence type="ECO:0000256" key="1">
    <source>
        <dbReference type="SAM" id="MobiDB-lite"/>
    </source>
</evidence>
<dbReference type="EMBL" id="MZNU01000261">
    <property type="protein sequence ID" value="OWP01700.1"/>
    <property type="molecule type" value="Genomic_DNA"/>
</dbReference>
<evidence type="ECO:0000313" key="2">
    <source>
        <dbReference type="EMBL" id="OWP01700.1"/>
    </source>
</evidence>
<dbReference type="InParanoid" id="A0A218Z228"/>
<feature type="region of interest" description="Disordered" evidence="1">
    <location>
        <begin position="1"/>
        <end position="227"/>
    </location>
</feature>
<feature type="region of interest" description="Disordered" evidence="1">
    <location>
        <begin position="273"/>
        <end position="292"/>
    </location>
</feature>
<organism evidence="2 3">
    <name type="scientific">Diplocarpon coronariae</name>
    <dbReference type="NCBI Taxonomy" id="2795749"/>
    <lineage>
        <taxon>Eukaryota</taxon>
        <taxon>Fungi</taxon>
        <taxon>Dikarya</taxon>
        <taxon>Ascomycota</taxon>
        <taxon>Pezizomycotina</taxon>
        <taxon>Leotiomycetes</taxon>
        <taxon>Helotiales</taxon>
        <taxon>Drepanopezizaceae</taxon>
        <taxon>Diplocarpon</taxon>
    </lineage>
</organism>
<feature type="compositionally biased region" description="Low complexity" evidence="1">
    <location>
        <begin position="146"/>
        <end position="161"/>
    </location>
</feature>
<feature type="compositionally biased region" description="Low complexity" evidence="1">
    <location>
        <begin position="187"/>
        <end position="198"/>
    </location>
</feature>
<dbReference type="AlphaFoldDB" id="A0A218Z228"/>
<proteinExistence type="predicted"/>
<dbReference type="STRING" id="503106.A0A218Z228"/>
<keyword evidence="3" id="KW-1185">Reference proteome</keyword>
<feature type="region of interest" description="Disordered" evidence="1">
    <location>
        <begin position="422"/>
        <end position="478"/>
    </location>
</feature>
<gene>
    <name evidence="2" type="ORF">B2J93_2413</name>
</gene>
<feature type="compositionally biased region" description="Polar residues" evidence="1">
    <location>
        <begin position="35"/>
        <end position="44"/>
    </location>
</feature>
<sequence>MATAKTSPQPHGTSTKKTQQRCSFKSFSKADVANKSATPQSNSAAPLPSPKLTQMADRTENSRPGRRRPFSTWMKKLAHFKGGSSAVAAEPSQPTNTKPDNFQMKSNSKKQTLSKNNPYPKSGQLNENGGVVDGNRSFSMVPTGNSVSSSSLGRRQSFRSSLDGRPPPTIGNKSVAPTMMSTEQGAHSDAAPSHAPSSGQGTNATVGCGVSSGRGADSTFSSPAPSLRSLTTTLTTIQSAAPNGAPAPHNNLANNTNITQFSHQFPASPATAIPAHLAPQGSGGHPSTYSTATANNLLTDNASILTLASSSKRRRRRSMDTDASVRALAPSSLFGGSRESLPLSVLSANIDSSGGLTATALQPRSNVGALNERASIYSATGVAPALPSERNSYYAGKQATTADGGSVKSGFLSHGRNDSVSGSIGGIAASGSPLASPREVSGTTFGKLSRRNSAWGEGGEGEKVEPSDEEIEIVKTSA</sequence>
<name>A0A218Z228_9HELO</name>
<accession>A0A218Z228</accession>
<feature type="compositionally biased region" description="Polar residues" evidence="1">
    <location>
        <begin position="1"/>
        <end position="26"/>
    </location>
</feature>
<reference evidence="2 3" key="1">
    <citation type="submission" date="2017-04" db="EMBL/GenBank/DDBJ databases">
        <title>Draft genome sequence of Marssonina coronaria NL1: causal agent of apple blotch.</title>
        <authorList>
            <person name="Cheng Q."/>
        </authorList>
    </citation>
    <scope>NUCLEOTIDE SEQUENCE [LARGE SCALE GENOMIC DNA]</scope>
    <source>
        <strain evidence="2 3">NL1</strain>
    </source>
</reference>
<protein>
    <submittedName>
        <fullName evidence="2">Uncharacterized protein</fullName>
    </submittedName>
</protein>
<dbReference type="Proteomes" id="UP000242519">
    <property type="component" value="Unassembled WGS sequence"/>
</dbReference>
<evidence type="ECO:0000313" key="3">
    <source>
        <dbReference type="Proteomes" id="UP000242519"/>
    </source>
</evidence>